<dbReference type="STRING" id="1121326.CLMAG_39440"/>
<evidence type="ECO:0000259" key="1">
    <source>
        <dbReference type="SMART" id="SM01008"/>
    </source>
</evidence>
<dbReference type="Proteomes" id="UP000076603">
    <property type="component" value="Unassembled WGS sequence"/>
</dbReference>
<dbReference type="AlphaFoldDB" id="A0A162SBU2"/>
<dbReference type="InterPro" id="IPR037165">
    <property type="entry name" value="AldOxase/xan_DH_Mopterin-bd_sf"/>
</dbReference>
<dbReference type="SMART" id="SM01008">
    <property type="entry name" value="Ald_Xan_dh_C"/>
    <property type="match status" value="1"/>
</dbReference>
<feature type="domain" description="Aldehyde oxidase/xanthine dehydrogenase a/b hammerhead" evidence="1">
    <location>
        <begin position="21"/>
        <end position="127"/>
    </location>
</feature>
<dbReference type="Pfam" id="PF02738">
    <property type="entry name" value="MoCoBD_1"/>
    <property type="match status" value="1"/>
</dbReference>
<evidence type="ECO:0000313" key="3">
    <source>
        <dbReference type="Proteomes" id="UP000076603"/>
    </source>
</evidence>
<dbReference type="GO" id="GO:0050138">
    <property type="term" value="F:nicotinate dehydrogenase activity"/>
    <property type="evidence" value="ECO:0007669"/>
    <property type="project" value="UniProtKB-EC"/>
</dbReference>
<keyword evidence="2" id="KW-0560">Oxidoreductase</keyword>
<dbReference type="Pfam" id="PF20256">
    <property type="entry name" value="MoCoBD_2"/>
    <property type="match status" value="1"/>
</dbReference>
<organism evidence="2 3">
    <name type="scientific">Clostridium magnum DSM 2767</name>
    <dbReference type="NCBI Taxonomy" id="1121326"/>
    <lineage>
        <taxon>Bacteria</taxon>
        <taxon>Bacillati</taxon>
        <taxon>Bacillota</taxon>
        <taxon>Clostridia</taxon>
        <taxon>Eubacteriales</taxon>
        <taxon>Clostridiaceae</taxon>
        <taxon>Clostridium</taxon>
    </lineage>
</organism>
<dbReference type="EMBL" id="LWAE01000004">
    <property type="protein sequence ID" value="KZL91033.1"/>
    <property type="molecule type" value="Genomic_DNA"/>
</dbReference>
<dbReference type="OrthoDB" id="9759099at2"/>
<dbReference type="PANTHER" id="PTHR11908:SF157">
    <property type="entry name" value="XANTHINE DEHYDROGENASE SUBUNIT D-RELATED"/>
    <property type="match status" value="1"/>
</dbReference>
<proteinExistence type="predicted"/>
<reference evidence="2 3" key="1">
    <citation type="submission" date="2016-04" db="EMBL/GenBank/DDBJ databases">
        <title>Genome sequence of Clostridium magnum DSM 2767.</title>
        <authorList>
            <person name="Poehlein A."/>
            <person name="Uhlig R."/>
            <person name="Fischer R."/>
            <person name="Bahl H."/>
            <person name="Daniel R."/>
        </authorList>
    </citation>
    <scope>NUCLEOTIDE SEQUENCE [LARGE SCALE GENOMIC DNA]</scope>
    <source>
        <strain evidence="2 3">DSM 2767</strain>
    </source>
</reference>
<dbReference type="RefSeq" id="WP_082832001.1">
    <property type="nucleotide sequence ID" value="NZ_FQXL01000032.1"/>
</dbReference>
<keyword evidence="3" id="KW-1185">Reference proteome</keyword>
<dbReference type="GO" id="GO:0005506">
    <property type="term" value="F:iron ion binding"/>
    <property type="evidence" value="ECO:0007669"/>
    <property type="project" value="InterPro"/>
</dbReference>
<comment type="caution">
    <text evidence="2">The sequence shown here is derived from an EMBL/GenBank/DDBJ whole genome shotgun (WGS) entry which is preliminary data.</text>
</comment>
<dbReference type="PANTHER" id="PTHR11908">
    <property type="entry name" value="XANTHINE DEHYDROGENASE"/>
    <property type="match status" value="1"/>
</dbReference>
<name>A0A162SBU2_9CLOT</name>
<accession>A0A162SBU2</accession>
<dbReference type="EC" id="1.17.1.5" evidence="2"/>
<dbReference type="PATRIC" id="fig|1121326.3.peg.3991"/>
<gene>
    <name evidence="2" type="primary">ndhL_2</name>
    <name evidence="2" type="ORF">CLMAG_39440</name>
</gene>
<dbReference type="Gene3D" id="3.30.365.10">
    <property type="entry name" value="Aldehyde oxidase/xanthine dehydrogenase, molybdopterin binding domain"/>
    <property type="match status" value="4"/>
</dbReference>
<dbReference type="InterPro" id="IPR046867">
    <property type="entry name" value="AldOxase/xan_DH_MoCoBD2"/>
</dbReference>
<dbReference type="InterPro" id="IPR008274">
    <property type="entry name" value="AldOxase/xan_DH_MoCoBD1"/>
</dbReference>
<protein>
    <submittedName>
        <fullName evidence="2">Nicotinate dehydrogenase large molybdopterin subunit</fullName>
        <ecNumber evidence="2">1.17.1.5</ecNumber>
    </submittedName>
</protein>
<dbReference type="Pfam" id="PF01315">
    <property type="entry name" value="Ald_Xan_dh_C"/>
    <property type="match status" value="1"/>
</dbReference>
<dbReference type="InterPro" id="IPR000674">
    <property type="entry name" value="Ald_Oxase/Xan_DH_a/b"/>
</dbReference>
<dbReference type="InterPro" id="IPR016208">
    <property type="entry name" value="Ald_Oxase/xanthine_DH-like"/>
</dbReference>
<dbReference type="SUPFAM" id="SSF56003">
    <property type="entry name" value="Molybdenum cofactor-binding domain"/>
    <property type="match status" value="1"/>
</dbReference>
<sequence length="751" mass="81824">MSDFNVIGKNVEKKDGIPKVTGKALFARDISFEGMLYAKILRSKVAHAILKNIDTSKAEKLPGVVCVLTSKDIPGKNRVGIIIKDEPVLVEDKIRRFGDALAVVAAETEEIAEEALDLIEVDYQELPVITTIDEALKEGSLKIHGDTNILENKSLIKGDVDEAFKKCDVIVEKTYKTNYFAHMFIEPEAGVAKYENGILTIWASTQNPHFDRGEVARMLGLSQSKVRVVQAVTGGGFGGKLDISTQCFVGLVTYHIKRPVKLVYTREESMEVSSKRHPHVMKYKTGADKNGKILAMEAEFLQDSGAYASYGPAVVTRGMVHATGPYEIPNIRIKTTMVYTNNPMAGAFRGFGVPQVSIAHEQQMDLLAEKLNMSPYDIRIKNALRVGSYTSTMQKLEGSVGIVETLEKAKEKAEEVIFNNNKDLECIKKRGVGIGCMWYGIGNTGLPNPASAFLEVHKDCSVTVLAGCADIGQGSNTVMCQIVSETLGLDYEDVNIVSADTGSTPDGGATSASRQTYISGNACKKAAEMAKETLLKIAEELLNVDKSEIILKNKKAYSNKDENNSITIQKILNNCAAKGIMVLGCGYFNPDTTSLDAETMQGIPFATYAFATHFIEVEVNTYTGEIKVLKIVAAHDVGKAINRRMVEGQIEGGCLMGMGLGILEDLKVENAKMKTLNFSNYLIYTAKDTPEIYPIIVESEEKTGPFGAKGVGEPALIPVAPAILNAVYNATGVRFTEVPLTLEKVVEKLNY</sequence>
<evidence type="ECO:0000313" key="2">
    <source>
        <dbReference type="EMBL" id="KZL91033.1"/>
    </source>
</evidence>
<dbReference type="SUPFAM" id="SSF54665">
    <property type="entry name" value="CO dehydrogenase molybdoprotein N-domain-like"/>
    <property type="match status" value="1"/>
</dbReference>
<dbReference type="InterPro" id="IPR036856">
    <property type="entry name" value="Ald_Oxase/Xan_DH_a/b_sf"/>
</dbReference>
<dbReference type="Gene3D" id="3.90.1170.50">
    <property type="entry name" value="Aldehyde oxidase/xanthine dehydrogenase, a/b hammerhead"/>
    <property type="match status" value="1"/>
</dbReference>